<gene>
    <name evidence="7" type="primary">cueR</name>
    <name evidence="7" type="ORF">EHQ52_09820</name>
</gene>
<dbReference type="GO" id="GO:0045893">
    <property type="term" value="P:positive regulation of DNA-templated transcription"/>
    <property type="evidence" value="ECO:0007669"/>
    <property type="project" value="InterPro"/>
</dbReference>
<protein>
    <submittedName>
        <fullName evidence="7">Cu(I)-responsive transcriptional regulator</fullName>
    </submittedName>
</protein>
<feature type="domain" description="HTH merR-type" evidence="6">
    <location>
        <begin position="1"/>
        <end position="69"/>
    </location>
</feature>
<keyword evidence="3" id="KW-0805">Transcription regulation</keyword>
<dbReference type="GO" id="GO:0003700">
    <property type="term" value="F:DNA-binding transcription factor activity"/>
    <property type="evidence" value="ECO:0007669"/>
    <property type="project" value="InterPro"/>
</dbReference>
<evidence type="ECO:0000256" key="3">
    <source>
        <dbReference type="ARBA" id="ARBA00023015"/>
    </source>
</evidence>
<organism evidence="7 8">
    <name type="scientific">Leptospira koniambonensis</name>
    <dbReference type="NCBI Taxonomy" id="2484950"/>
    <lineage>
        <taxon>Bacteria</taxon>
        <taxon>Pseudomonadati</taxon>
        <taxon>Spirochaetota</taxon>
        <taxon>Spirochaetia</taxon>
        <taxon>Leptospirales</taxon>
        <taxon>Leptospiraceae</taxon>
        <taxon>Leptospira</taxon>
    </lineage>
</organism>
<comment type="subcellular location">
    <subcellularLocation>
        <location evidence="1">Cytoplasm</location>
    </subcellularLocation>
</comment>
<dbReference type="Pfam" id="PF09278">
    <property type="entry name" value="MerR-DNA-bind"/>
    <property type="match status" value="1"/>
</dbReference>
<dbReference type="EMBL" id="RQFY01000004">
    <property type="protein sequence ID" value="TGL34782.1"/>
    <property type="molecule type" value="Genomic_DNA"/>
</dbReference>
<evidence type="ECO:0000256" key="1">
    <source>
        <dbReference type="ARBA" id="ARBA00004496"/>
    </source>
</evidence>
<evidence type="ECO:0000313" key="7">
    <source>
        <dbReference type="EMBL" id="TGL34782.1"/>
    </source>
</evidence>
<dbReference type="OrthoDB" id="9814833at2"/>
<dbReference type="InterPro" id="IPR047057">
    <property type="entry name" value="MerR_fam"/>
</dbReference>
<dbReference type="PANTHER" id="PTHR30204">
    <property type="entry name" value="REDOX-CYCLING DRUG-SENSING TRANSCRIPTIONAL ACTIVATOR SOXR"/>
    <property type="match status" value="1"/>
</dbReference>
<reference evidence="7" key="1">
    <citation type="journal article" date="2019" name="PLoS Negl. Trop. Dis.">
        <title>Revisiting the worldwide diversity of Leptospira species in the environment.</title>
        <authorList>
            <person name="Vincent A.T."/>
            <person name="Schiettekatte O."/>
            <person name="Bourhy P."/>
            <person name="Veyrier F.J."/>
            <person name="Picardeau M."/>
        </authorList>
    </citation>
    <scope>NUCLEOTIDE SEQUENCE [LARGE SCALE GENOMIC DNA]</scope>
    <source>
        <strain evidence="7">201800265</strain>
    </source>
</reference>
<dbReference type="GO" id="GO:0005507">
    <property type="term" value="F:copper ion binding"/>
    <property type="evidence" value="ECO:0007669"/>
    <property type="project" value="InterPro"/>
</dbReference>
<evidence type="ECO:0000256" key="2">
    <source>
        <dbReference type="ARBA" id="ARBA00022490"/>
    </source>
</evidence>
<dbReference type="InterPro" id="IPR000551">
    <property type="entry name" value="MerR-type_HTH_dom"/>
</dbReference>
<keyword evidence="2" id="KW-0963">Cytoplasm</keyword>
<proteinExistence type="predicted"/>
<name>A0A4R9JA24_9LEPT</name>
<dbReference type="RefSeq" id="WP_135615015.1">
    <property type="nucleotide sequence ID" value="NZ_RQFY01000004.1"/>
</dbReference>
<keyword evidence="5" id="KW-0804">Transcription</keyword>
<dbReference type="SMART" id="SM00422">
    <property type="entry name" value="HTH_MERR"/>
    <property type="match status" value="1"/>
</dbReference>
<keyword evidence="4" id="KW-0238">DNA-binding</keyword>
<evidence type="ECO:0000259" key="6">
    <source>
        <dbReference type="PROSITE" id="PS50937"/>
    </source>
</evidence>
<dbReference type="InterPro" id="IPR011789">
    <property type="entry name" value="CueR"/>
</dbReference>
<sequence>MNIGEVAKLSGVNPKLVRHYESIGLVSKPIRADSGYRLYSEKDIHTLRFIKRARGLGFSLPEIKQLLGLWKNKSRASAQVKSLALTHVKEMQAKILELQSMCDTLTHLAKHCHGDHRPDCPILEELEGYD</sequence>
<dbReference type="Pfam" id="PF00376">
    <property type="entry name" value="MerR"/>
    <property type="match status" value="1"/>
</dbReference>
<dbReference type="PROSITE" id="PS00552">
    <property type="entry name" value="HTH_MERR_1"/>
    <property type="match status" value="1"/>
</dbReference>
<dbReference type="PRINTS" id="PR00040">
    <property type="entry name" value="HTHMERR"/>
</dbReference>
<comment type="caution">
    <text evidence="7">The sequence shown here is derived from an EMBL/GenBank/DDBJ whole genome shotgun (WGS) entry which is preliminary data.</text>
</comment>
<dbReference type="InterPro" id="IPR009061">
    <property type="entry name" value="DNA-bd_dom_put_sf"/>
</dbReference>
<dbReference type="InterPro" id="IPR015358">
    <property type="entry name" value="Tscrpt_reg_MerR_DNA-bd"/>
</dbReference>
<evidence type="ECO:0000256" key="4">
    <source>
        <dbReference type="ARBA" id="ARBA00023125"/>
    </source>
</evidence>
<dbReference type="NCBIfam" id="TIGR02044">
    <property type="entry name" value="CueR"/>
    <property type="match status" value="1"/>
</dbReference>
<dbReference type="AlphaFoldDB" id="A0A4R9JA24"/>
<keyword evidence="8" id="KW-1185">Reference proteome</keyword>
<dbReference type="CDD" id="cd01108">
    <property type="entry name" value="HTH_CueR"/>
    <property type="match status" value="1"/>
</dbReference>
<dbReference type="GO" id="GO:0005737">
    <property type="term" value="C:cytoplasm"/>
    <property type="evidence" value="ECO:0007669"/>
    <property type="project" value="UniProtKB-SubCell"/>
</dbReference>
<evidence type="ECO:0000313" key="8">
    <source>
        <dbReference type="Proteomes" id="UP000297871"/>
    </source>
</evidence>
<dbReference type="GO" id="GO:0003677">
    <property type="term" value="F:DNA binding"/>
    <property type="evidence" value="ECO:0007669"/>
    <property type="project" value="UniProtKB-KW"/>
</dbReference>
<dbReference type="PROSITE" id="PS50937">
    <property type="entry name" value="HTH_MERR_2"/>
    <property type="match status" value="1"/>
</dbReference>
<accession>A0A4R9JA24</accession>
<dbReference type="Gene3D" id="1.10.1660.10">
    <property type="match status" value="1"/>
</dbReference>
<dbReference type="SUPFAM" id="SSF46955">
    <property type="entry name" value="Putative DNA-binding domain"/>
    <property type="match status" value="1"/>
</dbReference>
<evidence type="ECO:0000256" key="5">
    <source>
        <dbReference type="ARBA" id="ARBA00023163"/>
    </source>
</evidence>
<dbReference type="PANTHER" id="PTHR30204:SF94">
    <property type="entry name" value="HEAVY METAL-DEPENDENT TRANSCRIPTIONAL REGULATOR HI_0293-RELATED"/>
    <property type="match status" value="1"/>
</dbReference>
<dbReference type="Proteomes" id="UP000297871">
    <property type="component" value="Unassembled WGS sequence"/>
</dbReference>